<keyword evidence="1" id="KW-1133">Transmembrane helix</keyword>
<feature type="transmembrane region" description="Helical" evidence="1">
    <location>
        <begin position="18"/>
        <end position="40"/>
    </location>
</feature>
<evidence type="ECO:0000313" key="3">
    <source>
        <dbReference type="Proteomes" id="UP000064939"/>
    </source>
</evidence>
<reference evidence="2 3" key="1">
    <citation type="journal article" date="2015" name="Int. J. Syst. Evol. Microbiol.">
        <title>Acinetobacter equi sp. nov. isolated from horse faeces.</title>
        <authorList>
            <person name="Poppel M.T."/>
            <person name="Skiebe E."/>
            <person name="Laue M."/>
            <person name="Bergmann H."/>
            <person name="Ebersberger I."/>
            <person name="Garn T."/>
            <person name="Fruth A."/>
            <person name="Baumgardt S."/>
            <person name="Busse H.J."/>
            <person name="Wilharm G."/>
        </authorList>
    </citation>
    <scope>NUCLEOTIDE SEQUENCE [LARGE SCALE GENOMIC DNA]</scope>
    <source>
        <strain evidence="2 3">114</strain>
    </source>
</reference>
<evidence type="ECO:0000256" key="1">
    <source>
        <dbReference type="SAM" id="Phobius"/>
    </source>
</evidence>
<protein>
    <submittedName>
        <fullName evidence="2">Uncharacterized protein</fullName>
    </submittedName>
</protein>
<gene>
    <name evidence="2" type="ORF">AOY20_01365</name>
</gene>
<dbReference type="KEGG" id="aei:AOY20_01365"/>
<dbReference type="STRING" id="1324350.AOY20_01365"/>
<proteinExistence type="predicted"/>
<accession>A0A0N9VYD2</accession>
<organism evidence="2 3">
    <name type="scientific">Acinetobacter equi</name>
    <dbReference type="NCBI Taxonomy" id="1324350"/>
    <lineage>
        <taxon>Bacteria</taxon>
        <taxon>Pseudomonadati</taxon>
        <taxon>Pseudomonadota</taxon>
        <taxon>Gammaproteobacteria</taxon>
        <taxon>Moraxellales</taxon>
        <taxon>Moraxellaceae</taxon>
        <taxon>Acinetobacter</taxon>
    </lineage>
</organism>
<sequence length="94" mass="11005">MKDFFLNSTRIIESNPRIYWSIIIGIAVCLISFIGEAVYIQNLAESLATKDQTILKEAIYPITQKFKWFRIVIIILTVFWANFEYLKTKKKLGL</sequence>
<keyword evidence="1" id="KW-0472">Membrane</keyword>
<feature type="transmembrane region" description="Helical" evidence="1">
    <location>
        <begin position="68"/>
        <end position="86"/>
    </location>
</feature>
<dbReference type="AlphaFoldDB" id="A0A0N9VYD2"/>
<dbReference type="OrthoDB" id="6711862at2"/>
<name>A0A0N9VYD2_9GAMM</name>
<evidence type="ECO:0000313" key="2">
    <source>
        <dbReference type="EMBL" id="ALH94297.1"/>
    </source>
</evidence>
<dbReference type="EMBL" id="CP012808">
    <property type="protein sequence ID" value="ALH94297.1"/>
    <property type="molecule type" value="Genomic_DNA"/>
</dbReference>
<keyword evidence="1" id="KW-0812">Transmembrane</keyword>
<dbReference type="RefSeq" id="WP_054580210.1">
    <property type="nucleotide sequence ID" value="NZ_CP012808.1"/>
</dbReference>
<keyword evidence="3" id="KW-1185">Reference proteome</keyword>
<dbReference type="Proteomes" id="UP000064939">
    <property type="component" value="Chromosome"/>
</dbReference>